<feature type="transmembrane region" description="Helical" evidence="1">
    <location>
        <begin position="6"/>
        <end position="25"/>
    </location>
</feature>
<keyword evidence="1" id="KW-0472">Membrane</keyword>
<name>A0A1G7DEC2_9PROT</name>
<dbReference type="Proteomes" id="UP000199412">
    <property type="component" value="Unassembled WGS sequence"/>
</dbReference>
<dbReference type="STRING" id="69960.SAMN05421720_107122"/>
<feature type="transmembrane region" description="Helical" evidence="1">
    <location>
        <begin position="85"/>
        <end position="115"/>
    </location>
</feature>
<reference evidence="3 4" key="1">
    <citation type="submission" date="2016-10" db="EMBL/GenBank/DDBJ databases">
        <authorList>
            <person name="de Groot N.N."/>
        </authorList>
    </citation>
    <scope>NUCLEOTIDE SEQUENCE [LARGE SCALE GENOMIC DNA]</scope>
    <source>
        <strain evidence="3 4">ATCC 700224</strain>
    </source>
</reference>
<feature type="transmembrane region" description="Helical" evidence="1">
    <location>
        <begin position="127"/>
        <end position="146"/>
    </location>
</feature>
<dbReference type="Pfam" id="PF07331">
    <property type="entry name" value="TctB"/>
    <property type="match status" value="1"/>
</dbReference>
<evidence type="ECO:0000259" key="2">
    <source>
        <dbReference type="Pfam" id="PF07331"/>
    </source>
</evidence>
<evidence type="ECO:0000313" key="4">
    <source>
        <dbReference type="Proteomes" id="UP000199412"/>
    </source>
</evidence>
<sequence length="157" mass="16452">MRPDLLTYLGVAALGGYAMVEGLRLGGSSGMFPAALGIVLATAAVIGLVRAWRMSLPKPAGPDAGTDTGGTDDTHPSLHPGRVQVVGLLLLAGYVMAAEHVGLLTGALLFMPLLAWIGGHERRLQRLLPVTVLFVGAMYVVFSLLLRLPLPQDVIFG</sequence>
<keyword evidence="1" id="KW-1133">Transmembrane helix</keyword>
<gene>
    <name evidence="3" type="ORF">SAMN05421720_107122</name>
</gene>
<evidence type="ECO:0000256" key="1">
    <source>
        <dbReference type="SAM" id="Phobius"/>
    </source>
</evidence>
<dbReference type="RefSeq" id="WP_176793613.1">
    <property type="nucleotide sequence ID" value="NZ_FNAP01000007.1"/>
</dbReference>
<protein>
    <submittedName>
        <fullName evidence="3">Tripartite tricarboxylate transporter TctB family protein</fullName>
    </submittedName>
</protein>
<accession>A0A1G7DEC2</accession>
<keyword evidence="4" id="KW-1185">Reference proteome</keyword>
<dbReference type="EMBL" id="FNAP01000007">
    <property type="protein sequence ID" value="SDE49155.1"/>
    <property type="molecule type" value="Genomic_DNA"/>
</dbReference>
<feature type="domain" description="DUF1468" evidence="2">
    <location>
        <begin position="10"/>
        <end position="151"/>
    </location>
</feature>
<feature type="transmembrane region" description="Helical" evidence="1">
    <location>
        <begin position="32"/>
        <end position="52"/>
    </location>
</feature>
<keyword evidence="1" id="KW-0812">Transmembrane</keyword>
<organism evidence="3 4">
    <name type="scientific">Rhodospira trueperi</name>
    <dbReference type="NCBI Taxonomy" id="69960"/>
    <lineage>
        <taxon>Bacteria</taxon>
        <taxon>Pseudomonadati</taxon>
        <taxon>Pseudomonadota</taxon>
        <taxon>Alphaproteobacteria</taxon>
        <taxon>Rhodospirillales</taxon>
        <taxon>Rhodospirillaceae</taxon>
        <taxon>Rhodospira</taxon>
    </lineage>
</organism>
<evidence type="ECO:0000313" key="3">
    <source>
        <dbReference type="EMBL" id="SDE49155.1"/>
    </source>
</evidence>
<proteinExistence type="predicted"/>
<dbReference type="AlphaFoldDB" id="A0A1G7DEC2"/>
<dbReference type="InterPro" id="IPR009936">
    <property type="entry name" value="DUF1468"/>
</dbReference>